<dbReference type="InterPro" id="IPR014729">
    <property type="entry name" value="Rossmann-like_a/b/a_fold"/>
</dbReference>
<name>A0AAP1L016_9BURK</name>
<comment type="similarity">
    <text evidence="9">Belongs to the NAD synthetase family.</text>
</comment>
<dbReference type="EMBL" id="JANSLM010000009">
    <property type="protein sequence ID" value="MDT8840479.1"/>
    <property type="molecule type" value="Genomic_DNA"/>
</dbReference>
<comment type="similarity">
    <text evidence="2 7 8">In the C-terminal section; belongs to the NAD synthetase family.</text>
</comment>
<feature type="active site" description="For glutaminase activity" evidence="7">
    <location>
        <position position="144"/>
    </location>
</feature>
<evidence type="ECO:0000256" key="4">
    <source>
        <dbReference type="ARBA" id="ARBA00022741"/>
    </source>
</evidence>
<dbReference type="EC" id="6.3.5.1" evidence="7 8"/>
<feature type="binding site" evidence="7">
    <location>
        <position position="544"/>
    </location>
    <ligand>
        <name>deamido-NAD(+)</name>
        <dbReference type="ChEBI" id="CHEBI:58437"/>
        <note>ligand shared between two neighboring subunits</note>
    </ligand>
</feature>
<evidence type="ECO:0000313" key="14">
    <source>
        <dbReference type="Proteomes" id="UP001246473"/>
    </source>
</evidence>
<dbReference type="GO" id="GO:0009435">
    <property type="term" value="P:NAD+ biosynthetic process"/>
    <property type="evidence" value="ECO:0007669"/>
    <property type="project" value="UniProtKB-UniRule"/>
</dbReference>
<feature type="binding site" evidence="7">
    <location>
        <position position="424"/>
    </location>
    <ligand>
        <name>ATP</name>
        <dbReference type="ChEBI" id="CHEBI:30616"/>
    </ligand>
</feature>
<reference evidence="11 13" key="1">
    <citation type="submission" date="2020-08" db="EMBL/GenBank/DDBJ databases">
        <title>Genomic Encyclopedia of Type Strains, Phase IV (KMG-V): Genome sequencing to study the core and pangenomes of soil and plant-associated prokaryotes.</title>
        <authorList>
            <person name="Whitman W."/>
        </authorList>
    </citation>
    <scope>NUCLEOTIDE SEQUENCE [LARGE SCALE GENOMIC DNA]</scope>
    <source>
        <strain evidence="11 13">SEMIA 4013</strain>
    </source>
</reference>
<dbReference type="Proteomes" id="UP001246473">
    <property type="component" value="Unassembled WGS sequence"/>
</dbReference>
<dbReference type="GO" id="GO:0005524">
    <property type="term" value="F:ATP binding"/>
    <property type="evidence" value="ECO:0007669"/>
    <property type="project" value="UniProtKB-UniRule"/>
</dbReference>
<dbReference type="InterPro" id="IPR003694">
    <property type="entry name" value="NAD_synthase"/>
</dbReference>
<gene>
    <name evidence="7" type="primary">nadE</name>
    <name evidence="11" type="ORF">GGD69_007996</name>
    <name evidence="12" type="ORF">ParKJ_23935</name>
</gene>
<reference evidence="12" key="2">
    <citation type="submission" date="2022-08" db="EMBL/GenBank/DDBJ databases">
        <authorList>
            <person name="Kim S.-J."/>
        </authorList>
    </citation>
    <scope>NUCLEOTIDE SEQUENCE</scope>
    <source>
        <strain evidence="12">KJ</strain>
    </source>
</reference>
<protein>
    <recommendedName>
        <fullName evidence="7 8">Glutamine-dependent NAD(+) synthetase</fullName>
        <ecNumber evidence="7 8">6.3.5.1</ecNumber>
    </recommendedName>
    <alternativeName>
        <fullName evidence="7 8">NAD(+) synthase [glutamine-hydrolyzing]</fullName>
    </alternativeName>
</protein>
<evidence type="ECO:0000256" key="2">
    <source>
        <dbReference type="ARBA" id="ARBA00007145"/>
    </source>
</evidence>
<comment type="catalytic activity">
    <reaction evidence="7 8">
        <text>deamido-NAD(+) + L-glutamine + ATP + H2O = L-glutamate + AMP + diphosphate + NAD(+) + H(+)</text>
        <dbReference type="Rhea" id="RHEA:24384"/>
        <dbReference type="ChEBI" id="CHEBI:15377"/>
        <dbReference type="ChEBI" id="CHEBI:15378"/>
        <dbReference type="ChEBI" id="CHEBI:29985"/>
        <dbReference type="ChEBI" id="CHEBI:30616"/>
        <dbReference type="ChEBI" id="CHEBI:33019"/>
        <dbReference type="ChEBI" id="CHEBI:57540"/>
        <dbReference type="ChEBI" id="CHEBI:58359"/>
        <dbReference type="ChEBI" id="CHEBI:58437"/>
        <dbReference type="ChEBI" id="CHEBI:456215"/>
        <dbReference type="EC" id="6.3.5.1"/>
    </reaction>
</comment>
<dbReference type="CDD" id="cd00553">
    <property type="entry name" value="NAD_synthase"/>
    <property type="match status" value="1"/>
</dbReference>
<dbReference type="PIRSF" id="PIRSF006630">
    <property type="entry name" value="NADS_GAT"/>
    <property type="match status" value="1"/>
</dbReference>
<organism evidence="12 14">
    <name type="scientific">Paraburkholderia fungorum</name>
    <dbReference type="NCBI Taxonomy" id="134537"/>
    <lineage>
        <taxon>Bacteria</taxon>
        <taxon>Pseudomonadati</taxon>
        <taxon>Pseudomonadota</taxon>
        <taxon>Betaproteobacteria</taxon>
        <taxon>Burkholderiales</taxon>
        <taxon>Burkholderiaceae</taxon>
        <taxon>Paraburkholderia</taxon>
    </lineage>
</organism>
<dbReference type="AlphaFoldDB" id="A0AAP1L016"/>
<dbReference type="EMBL" id="JACIIK010000022">
    <property type="protein sequence ID" value="MBB6207091.1"/>
    <property type="molecule type" value="Genomic_DNA"/>
</dbReference>
<evidence type="ECO:0000256" key="6">
    <source>
        <dbReference type="ARBA" id="ARBA00023027"/>
    </source>
</evidence>
<evidence type="ECO:0000313" key="12">
    <source>
        <dbReference type="EMBL" id="MDT8840479.1"/>
    </source>
</evidence>
<proteinExistence type="inferred from homology"/>
<evidence type="ECO:0000256" key="3">
    <source>
        <dbReference type="ARBA" id="ARBA00022598"/>
    </source>
</evidence>
<dbReference type="GO" id="GO:0005737">
    <property type="term" value="C:cytoplasm"/>
    <property type="evidence" value="ECO:0007669"/>
    <property type="project" value="InterPro"/>
</dbReference>
<comment type="caution">
    <text evidence="7">Lacks conserved residue(s) required for the propagation of feature annotation.</text>
</comment>
<dbReference type="Pfam" id="PF00795">
    <property type="entry name" value="CN_hydrolase"/>
    <property type="match status" value="1"/>
</dbReference>
<dbReference type="InterPro" id="IPR022310">
    <property type="entry name" value="NAD/GMP_synthase"/>
</dbReference>
<feature type="active site" description="Nucleophile; for glutaminase activity" evidence="7">
    <location>
        <position position="180"/>
    </location>
</feature>
<dbReference type="PROSITE" id="PS50263">
    <property type="entry name" value="CN_HYDROLASE"/>
    <property type="match status" value="1"/>
</dbReference>
<dbReference type="InterPro" id="IPR014445">
    <property type="entry name" value="Gln-dep_NAD_synthase"/>
</dbReference>
<evidence type="ECO:0000256" key="8">
    <source>
        <dbReference type="PIRNR" id="PIRNR006630"/>
    </source>
</evidence>
<dbReference type="SUPFAM" id="SSF56317">
    <property type="entry name" value="Carbon-nitrogen hydrolase"/>
    <property type="match status" value="1"/>
</dbReference>
<evidence type="ECO:0000313" key="13">
    <source>
        <dbReference type="Proteomes" id="UP000518681"/>
    </source>
</evidence>
<dbReference type="NCBIfam" id="NF010588">
    <property type="entry name" value="PRK13981.1"/>
    <property type="match status" value="1"/>
</dbReference>
<keyword evidence="6 7" id="KW-0520">NAD</keyword>
<keyword evidence="3 7" id="KW-0436">Ligase</keyword>
<feature type="binding site" evidence="7">
    <location>
        <begin position="317"/>
        <end position="324"/>
    </location>
    <ligand>
        <name>ATP</name>
        <dbReference type="ChEBI" id="CHEBI:30616"/>
    </ligand>
</feature>
<dbReference type="NCBIfam" id="TIGR00552">
    <property type="entry name" value="nadE"/>
    <property type="match status" value="1"/>
</dbReference>
<evidence type="ECO:0000313" key="11">
    <source>
        <dbReference type="EMBL" id="MBB6207091.1"/>
    </source>
</evidence>
<dbReference type="InterPro" id="IPR003010">
    <property type="entry name" value="C-N_Hydrolase"/>
</dbReference>
<comment type="pathway">
    <text evidence="1 7 8">Cofactor biosynthesis; NAD(+) biosynthesis; NAD(+) from deamido-NAD(+) (L-Gln route): step 1/1.</text>
</comment>
<dbReference type="HAMAP" id="MF_02090">
    <property type="entry name" value="NadE_glutamine_dep"/>
    <property type="match status" value="1"/>
</dbReference>
<dbReference type="Proteomes" id="UP000518681">
    <property type="component" value="Unassembled WGS sequence"/>
</dbReference>
<keyword evidence="5 7" id="KW-0067">ATP-binding</keyword>
<dbReference type="PANTHER" id="PTHR23090:SF9">
    <property type="entry name" value="GLUTAMINE-DEPENDENT NAD(+) SYNTHETASE"/>
    <property type="match status" value="1"/>
</dbReference>
<evidence type="ECO:0000256" key="1">
    <source>
        <dbReference type="ARBA" id="ARBA00005188"/>
    </source>
</evidence>
<evidence type="ECO:0000259" key="10">
    <source>
        <dbReference type="PROSITE" id="PS50263"/>
    </source>
</evidence>
<dbReference type="SUPFAM" id="SSF52402">
    <property type="entry name" value="Adenine nucleotide alpha hydrolases-like"/>
    <property type="match status" value="1"/>
</dbReference>
<dbReference type="GO" id="GO:0003952">
    <property type="term" value="F:NAD+ synthase (glutamine-hydrolyzing) activity"/>
    <property type="evidence" value="ECO:0007669"/>
    <property type="project" value="UniProtKB-UniRule"/>
</dbReference>
<dbReference type="Gene3D" id="3.40.50.620">
    <property type="entry name" value="HUPs"/>
    <property type="match status" value="1"/>
</dbReference>
<dbReference type="GO" id="GO:0004359">
    <property type="term" value="F:glutaminase activity"/>
    <property type="evidence" value="ECO:0007669"/>
    <property type="project" value="InterPro"/>
</dbReference>
<keyword evidence="4 7" id="KW-0547">Nucleotide-binding</keyword>
<dbReference type="PANTHER" id="PTHR23090">
    <property type="entry name" value="NH 3 /GLUTAMINE-DEPENDENT NAD + SYNTHETASE"/>
    <property type="match status" value="1"/>
</dbReference>
<evidence type="ECO:0000256" key="7">
    <source>
        <dbReference type="HAMAP-Rule" id="MF_02090"/>
    </source>
</evidence>
<accession>A0AAP1L016</accession>
<feature type="binding site" evidence="7">
    <location>
        <position position="206"/>
    </location>
    <ligand>
        <name>L-glutamine</name>
        <dbReference type="ChEBI" id="CHEBI:58359"/>
    </ligand>
</feature>
<comment type="caution">
    <text evidence="12">The sequence shown here is derived from an EMBL/GenBank/DDBJ whole genome shotgun (WGS) entry which is preliminary data.</text>
</comment>
<dbReference type="FunFam" id="3.40.50.620:FF:000106">
    <property type="entry name" value="Glutamine-dependent NAD(+) synthetase"/>
    <property type="match status" value="1"/>
</dbReference>
<feature type="binding site" evidence="7">
    <location>
        <position position="429"/>
    </location>
    <ligand>
        <name>deamido-NAD(+)</name>
        <dbReference type="ChEBI" id="CHEBI:58437"/>
        <note>ligand shared between two neighboring subunits</note>
    </ligand>
</feature>
<dbReference type="CDD" id="cd07570">
    <property type="entry name" value="GAT_Gln-NAD-synth"/>
    <property type="match status" value="1"/>
</dbReference>
<dbReference type="Gene3D" id="3.60.110.10">
    <property type="entry name" value="Carbon-nitrogen hydrolase"/>
    <property type="match status" value="1"/>
</dbReference>
<evidence type="ECO:0000256" key="9">
    <source>
        <dbReference type="RuleBase" id="RU003811"/>
    </source>
</evidence>
<feature type="binding site" evidence="7">
    <location>
        <position position="212"/>
    </location>
    <ligand>
        <name>L-glutamine</name>
        <dbReference type="ChEBI" id="CHEBI:58359"/>
    </ligand>
</feature>
<dbReference type="RefSeq" id="WP_106352790.1">
    <property type="nucleotide sequence ID" value="NZ_JACIII010000011.1"/>
</dbReference>
<dbReference type="Pfam" id="PF02540">
    <property type="entry name" value="NAD_synthase"/>
    <property type="match status" value="1"/>
</dbReference>
<feature type="active site" description="Proton acceptor; for glutaminase activity" evidence="7">
    <location>
        <position position="43"/>
    </location>
</feature>
<feature type="domain" description="CN hydrolase" evidence="10">
    <location>
        <begin position="3"/>
        <end position="276"/>
    </location>
</feature>
<feature type="binding site" evidence="7">
    <location>
        <position position="400"/>
    </location>
    <ligand>
        <name>deamido-NAD(+)</name>
        <dbReference type="ChEBI" id="CHEBI:58437"/>
        <note>ligand shared between two neighboring subunits</note>
    </ligand>
</feature>
<dbReference type="GO" id="GO:0008795">
    <property type="term" value="F:NAD+ synthase activity"/>
    <property type="evidence" value="ECO:0007669"/>
    <property type="project" value="UniProtKB-UniRule"/>
</dbReference>
<evidence type="ECO:0000256" key="5">
    <source>
        <dbReference type="ARBA" id="ARBA00022840"/>
    </source>
</evidence>
<sequence>MKTRIALAQINVTVGDFAGNVAKIVAAARAAHNDGAKLLIAPELALSGYPPEDLLLRPAFYAASAAALADLATQLKPFAGLHVIVGHPLRDLTYNPLTHNPLQHSVAHGHGNANAPIERGVPPVDTFNAASLIVDGEVAGTYRKQDLPNTEVFDEKRYFASDPKPFVFELDGIKYGVVICEDAWHASAAQMAKAAGAQVLLIPNGSPYHLNKEAVRFDILRARIRETGLPMVYVNMVGAQDELVFDGGSFVLDEKGELVAKMPQFEEGNAIVEFDGGKPLPATIAPELSLEAQVYAALVMGVRDYINKNGFPGALIGLSGGVDSALVLAVACDALGADRVRAVMMPSRYTADISTTDAAEMARRVGVRYDEIAIAPMFDAFRNSLADEFAGRAEDATEENIQARIRGTLLMALSNKFGSIVLTTGNKSEMAVGYCTLYGDMAGGFAVIKDIAKTLVYKLCHYRNQATAFGKQDVIPERILTRAPSAELRENQTDQDSLPPYEVLDAIMRMYMEEDRSLAEIIAAGYAVDDVKRVTRLIKINEYKRRQAPIGIRVTHRAFGRDWRYPITSRYTEPVE</sequence>
<comment type="function">
    <text evidence="7">Catalyzes the ATP-dependent amidation of deamido-NAD to form NAD. Uses L-glutamine as a nitrogen source.</text>
</comment>
<dbReference type="InterPro" id="IPR036526">
    <property type="entry name" value="C-N_Hydrolase_sf"/>
</dbReference>